<dbReference type="Proteomes" id="UP000586254">
    <property type="component" value="Unassembled WGS sequence"/>
</dbReference>
<accession>A0A853JPX5</accession>
<sequence length="279" mass="31871">MARTNLNFHQTFKPERQYISGLLSEIECCNGLDIQEISNQTGIPTGKSSGKVEPTISYAEYMGLIKKQKCDGKYELEYTALGECIRDEDSGLLEKLTLLLMHCMIVRPYGGAELWAYIIHSVFPKYRNSLTIKQFEKEIELQFGTGVKMAPFNGCYQDLFSSLNLVGISGDQIQINAQKLDGDFVYLYAYVLFEYWKEWLENADSTEVTLASISEITSEHLKKIGFKNAFGWSEKEEYQALEMMASKGLIVLNRQMIPFTVRRVVDTESLIELLYSELC</sequence>
<evidence type="ECO:0000313" key="1">
    <source>
        <dbReference type="EMBL" id="NZA38160.1"/>
    </source>
</evidence>
<dbReference type="EMBL" id="JACCKS010000008">
    <property type="protein sequence ID" value="NZA38160.1"/>
    <property type="molecule type" value="Genomic_DNA"/>
</dbReference>
<reference evidence="1 2" key="1">
    <citation type="submission" date="2020-07" db="EMBL/GenBank/DDBJ databases">
        <title>Organ Donor 1.</title>
        <authorList>
            <person name="Marsh A.J."/>
            <person name="Azcarate-Peril M.A."/>
        </authorList>
    </citation>
    <scope>NUCLEOTIDE SEQUENCE [LARGE SCALE GENOMIC DNA]</scope>
    <source>
        <strain evidence="1 2">AMC0717</strain>
    </source>
</reference>
<organism evidence="1 2">
    <name type="scientific">Eubacterium callanderi</name>
    <dbReference type="NCBI Taxonomy" id="53442"/>
    <lineage>
        <taxon>Bacteria</taxon>
        <taxon>Bacillati</taxon>
        <taxon>Bacillota</taxon>
        <taxon>Clostridia</taxon>
        <taxon>Eubacteriales</taxon>
        <taxon>Eubacteriaceae</taxon>
        <taxon>Eubacterium</taxon>
    </lineage>
</organism>
<gene>
    <name evidence="1" type="ORF">H0N91_08380</name>
</gene>
<protein>
    <recommendedName>
        <fullName evidence="3">DUF4007 domain-containing protein</fullName>
    </recommendedName>
</protein>
<name>A0A853JPX5_9FIRM</name>
<proteinExistence type="predicted"/>
<evidence type="ECO:0008006" key="3">
    <source>
        <dbReference type="Google" id="ProtNLM"/>
    </source>
</evidence>
<evidence type="ECO:0000313" key="2">
    <source>
        <dbReference type="Proteomes" id="UP000586254"/>
    </source>
</evidence>
<comment type="caution">
    <text evidence="1">The sequence shown here is derived from an EMBL/GenBank/DDBJ whole genome shotgun (WGS) entry which is preliminary data.</text>
</comment>
<dbReference type="RefSeq" id="WP_058694043.1">
    <property type="nucleotide sequence ID" value="NZ_CAUFHM010000004.1"/>
</dbReference>
<dbReference type="AlphaFoldDB" id="A0A853JPX5"/>